<dbReference type="Proteomes" id="UP001454036">
    <property type="component" value="Unassembled WGS sequence"/>
</dbReference>
<name>A0AAV3R8L8_LITER</name>
<comment type="caution">
    <text evidence="2">The sequence shown here is derived from an EMBL/GenBank/DDBJ whole genome shotgun (WGS) entry which is preliminary data.</text>
</comment>
<evidence type="ECO:0000313" key="2">
    <source>
        <dbReference type="EMBL" id="GAA0170667.1"/>
    </source>
</evidence>
<organism evidence="2 3">
    <name type="scientific">Lithospermum erythrorhizon</name>
    <name type="common">Purple gromwell</name>
    <name type="synonym">Lithospermum officinale var. erythrorhizon</name>
    <dbReference type="NCBI Taxonomy" id="34254"/>
    <lineage>
        <taxon>Eukaryota</taxon>
        <taxon>Viridiplantae</taxon>
        <taxon>Streptophyta</taxon>
        <taxon>Embryophyta</taxon>
        <taxon>Tracheophyta</taxon>
        <taxon>Spermatophyta</taxon>
        <taxon>Magnoliopsida</taxon>
        <taxon>eudicotyledons</taxon>
        <taxon>Gunneridae</taxon>
        <taxon>Pentapetalae</taxon>
        <taxon>asterids</taxon>
        <taxon>lamiids</taxon>
        <taxon>Boraginales</taxon>
        <taxon>Boraginaceae</taxon>
        <taxon>Boraginoideae</taxon>
        <taxon>Lithospermeae</taxon>
        <taxon>Lithospermum</taxon>
    </lineage>
</organism>
<protein>
    <submittedName>
        <fullName evidence="2">Uncharacterized protein</fullName>
    </submittedName>
</protein>
<accession>A0AAV3R8L8</accession>
<evidence type="ECO:0000256" key="1">
    <source>
        <dbReference type="SAM" id="MobiDB-lite"/>
    </source>
</evidence>
<dbReference type="EMBL" id="BAABME010024675">
    <property type="protein sequence ID" value="GAA0170667.1"/>
    <property type="molecule type" value="Genomic_DNA"/>
</dbReference>
<dbReference type="PANTHER" id="PTHR33710:SF71">
    <property type="entry name" value="ENDONUCLEASE_EXONUCLEASE_PHOSPHATASE DOMAIN-CONTAINING PROTEIN"/>
    <property type="match status" value="1"/>
</dbReference>
<evidence type="ECO:0000313" key="3">
    <source>
        <dbReference type="Proteomes" id="UP001454036"/>
    </source>
</evidence>
<sequence>MLGKVKEELANDNPKRGERPVDMASSVKVSVRTNGTAKTHALNVGVCDGSRDNLWISAVYGDNDYKERKKLWASLIDGTFGVVRKLDRLLCNEKWLVMHGCEVTIPAASISDHCPIDVCLQNDLKTEPKPFRFFSFWTKHESYNRIIKEAWEEEVEGNGFQVLQTKLKSVKDNLKVLNKEAYSNISCRVVEGSNELEIVHARFYGGDLDPNLLVHMKELEGSCMKLMEAEKSFYRDKSRATWLEEVDANTSFFHLRLKVEQVKNRIHQIRDANGNMLTDYEDIVSKALDEFGEWSGLKPNLDKSTMYVAGLSREKSCAAE</sequence>
<dbReference type="AlphaFoldDB" id="A0AAV3R8L8"/>
<reference evidence="2 3" key="1">
    <citation type="submission" date="2024-01" db="EMBL/GenBank/DDBJ databases">
        <title>The complete chloroplast genome sequence of Lithospermum erythrorhizon: insights into the phylogenetic relationship among Boraginaceae species and the maternal lineages of purple gromwells.</title>
        <authorList>
            <person name="Okada T."/>
            <person name="Watanabe K."/>
        </authorList>
    </citation>
    <scope>NUCLEOTIDE SEQUENCE [LARGE SCALE GENOMIC DNA]</scope>
</reference>
<gene>
    <name evidence="2" type="ORF">LIER_40997</name>
</gene>
<dbReference type="PANTHER" id="PTHR33710">
    <property type="entry name" value="BNAC02G09200D PROTEIN"/>
    <property type="match status" value="1"/>
</dbReference>
<keyword evidence="3" id="KW-1185">Reference proteome</keyword>
<feature type="compositionally biased region" description="Basic and acidic residues" evidence="1">
    <location>
        <begin position="1"/>
        <end position="21"/>
    </location>
</feature>
<proteinExistence type="predicted"/>
<feature type="region of interest" description="Disordered" evidence="1">
    <location>
        <begin position="1"/>
        <end position="24"/>
    </location>
</feature>